<name>A0AAD7Z0U9_MYTSE</name>
<gene>
    <name evidence="1" type="ORF">PYW07_006847</name>
</gene>
<comment type="caution">
    <text evidence="1">The sequence shown here is derived from an EMBL/GenBank/DDBJ whole genome shotgun (WGS) entry which is preliminary data.</text>
</comment>
<evidence type="ECO:0000313" key="2">
    <source>
        <dbReference type="Proteomes" id="UP001231518"/>
    </source>
</evidence>
<dbReference type="AlphaFoldDB" id="A0AAD7Z0U9"/>
<accession>A0AAD7Z0U9</accession>
<dbReference type="Proteomes" id="UP001231518">
    <property type="component" value="Chromosome 2"/>
</dbReference>
<organism evidence="1 2">
    <name type="scientific">Mythimna separata</name>
    <name type="common">Oriental armyworm</name>
    <name type="synonym">Pseudaletia separata</name>
    <dbReference type="NCBI Taxonomy" id="271217"/>
    <lineage>
        <taxon>Eukaryota</taxon>
        <taxon>Metazoa</taxon>
        <taxon>Ecdysozoa</taxon>
        <taxon>Arthropoda</taxon>
        <taxon>Hexapoda</taxon>
        <taxon>Insecta</taxon>
        <taxon>Pterygota</taxon>
        <taxon>Neoptera</taxon>
        <taxon>Endopterygota</taxon>
        <taxon>Lepidoptera</taxon>
        <taxon>Glossata</taxon>
        <taxon>Ditrysia</taxon>
        <taxon>Noctuoidea</taxon>
        <taxon>Noctuidae</taxon>
        <taxon>Noctuinae</taxon>
        <taxon>Hadenini</taxon>
        <taxon>Mythimna</taxon>
    </lineage>
</organism>
<evidence type="ECO:0000313" key="1">
    <source>
        <dbReference type="EMBL" id="KAJ8735227.1"/>
    </source>
</evidence>
<dbReference type="EMBL" id="JARGEI010000002">
    <property type="protein sequence ID" value="KAJ8735227.1"/>
    <property type="molecule type" value="Genomic_DNA"/>
</dbReference>
<proteinExistence type="predicted"/>
<keyword evidence="2" id="KW-1185">Reference proteome</keyword>
<sequence length="211" mass="24275">MCAKWLSETPQVKSLELIFPIVGHSFIPPDRVFARIEKEIRKREIMANPEEYHEIIKNFATVIKLGDDCKVYDWKDAVGTNLKPVGRWHFQFKSCKRYELKRSKKEGNVLVKGMVHYKHDDGAFKSVNRPGVLSSSLNPQEILATNEVSVAKVIDINKLLTNHYGENWREIERLNFYVPLVSNSISGNEDTLEDSSEMICEPQETPTGFYV</sequence>
<protein>
    <submittedName>
        <fullName evidence="1">Uncharacterized protein</fullName>
    </submittedName>
</protein>
<reference evidence="1" key="1">
    <citation type="submission" date="2023-03" db="EMBL/GenBank/DDBJ databases">
        <title>Chromosome-level genomes of two armyworms, Mythimna separata and Mythimna loreyi, provide insights into the biosynthesis and reception of sex pheromones.</title>
        <authorList>
            <person name="Zhao H."/>
        </authorList>
    </citation>
    <scope>NUCLEOTIDE SEQUENCE</scope>
    <source>
        <strain evidence="1">BeijingLab</strain>
        <tissue evidence="1">Pupa</tissue>
    </source>
</reference>